<sequence>MEKINTLAEAKKIITSFYGYGAYTALVNSWYGNPDMSKINEICKKRVDIIINFANKLVNSNKHN</sequence>
<protein>
    <submittedName>
        <fullName evidence="1">Uncharacterized protein</fullName>
    </submittedName>
</protein>
<keyword evidence="2" id="KW-1185">Reference proteome</keyword>
<evidence type="ECO:0000313" key="1">
    <source>
        <dbReference type="EMBL" id="WQJ53457.1"/>
    </source>
</evidence>
<name>A0ABZ0Z5F5_9CAUD</name>
<dbReference type="Proteomes" id="UP001358193">
    <property type="component" value="Segment"/>
</dbReference>
<organism evidence="1 2">
    <name type="scientific">phage Lak_Megaphage_Sonny</name>
    <dbReference type="NCBI Taxonomy" id="3109229"/>
    <lineage>
        <taxon>Viruses</taxon>
        <taxon>Duplodnaviria</taxon>
        <taxon>Heunggongvirae</taxon>
        <taxon>Uroviricota</taxon>
        <taxon>Caudoviricetes</taxon>
        <taxon>Caudoviricetes code 15 clade</taxon>
    </lineage>
</organism>
<reference evidence="1 2" key="1">
    <citation type="submission" date="2023-11" db="EMBL/GenBank/DDBJ databases">
        <authorList>
            <person name="Cook R."/>
            <person name="Crisci M."/>
            <person name="Pye H."/>
            <person name="Adriaenssens E."/>
            <person name="Santini J."/>
        </authorList>
    </citation>
    <scope>NUCLEOTIDE SEQUENCE [LARGE SCALE GENOMIC DNA]</scope>
    <source>
        <strain evidence="1">Lak_Megaphage_Sonny</strain>
    </source>
</reference>
<dbReference type="EMBL" id="OR769223">
    <property type="protein sequence ID" value="WQJ53457.1"/>
    <property type="molecule type" value="Genomic_DNA"/>
</dbReference>
<accession>A0ABZ0Z5F5</accession>
<evidence type="ECO:0000313" key="2">
    <source>
        <dbReference type="Proteomes" id="UP001358193"/>
    </source>
</evidence>
<proteinExistence type="predicted"/>